<dbReference type="HAMAP" id="MF_01183">
    <property type="entry name" value="Chaperone_SurA"/>
    <property type="match status" value="1"/>
</dbReference>
<keyword evidence="5 7" id="KW-0143">Chaperone</keyword>
<evidence type="ECO:0000313" key="10">
    <source>
        <dbReference type="Proteomes" id="UP000253940"/>
    </source>
</evidence>
<feature type="domain" description="PpiC" evidence="8">
    <location>
        <begin position="266"/>
        <end position="311"/>
    </location>
</feature>
<dbReference type="SUPFAM" id="SSF109998">
    <property type="entry name" value="Triger factor/SurA peptide-binding domain-like"/>
    <property type="match status" value="1"/>
</dbReference>
<evidence type="ECO:0000256" key="4">
    <source>
        <dbReference type="ARBA" id="ARBA00023110"/>
    </source>
</evidence>
<evidence type="ECO:0000256" key="7">
    <source>
        <dbReference type="HAMAP-Rule" id="MF_01183"/>
    </source>
</evidence>
<comment type="subcellular location">
    <subcellularLocation>
        <location evidence="7">Periplasm</location>
    </subcellularLocation>
    <text evidence="7">Is capable of associating with the outer membrane.</text>
</comment>
<organism evidence="9 10">
    <name type="scientific">Aquirhabdus parva</name>
    <dbReference type="NCBI Taxonomy" id="2283318"/>
    <lineage>
        <taxon>Bacteria</taxon>
        <taxon>Pseudomonadati</taxon>
        <taxon>Pseudomonadota</taxon>
        <taxon>Gammaproteobacteria</taxon>
        <taxon>Moraxellales</taxon>
        <taxon>Moraxellaceae</taxon>
        <taxon>Aquirhabdus</taxon>
    </lineage>
</organism>
<comment type="catalytic activity">
    <reaction evidence="7">
        <text>[protein]-peptidylproline (omega=180) = [protein]-peptidylproline (omega=0)</text>
        <dbReference type="Rhea" id="RHEA:16237"/>
        <dbReference type="Rhea" id="RHEA-COMP:10747"/>
        <dbReference type="Rhea" id="RHEA-COMP:10748"/>
        <dbReference type="ChEBI" id="CHEBI:83833"/>
        <dbReference type="ChEBI" id="CHEBI:83834"/>
        <dbReference type="EC" id="5.2.1.8"/>
    </reaction>
</comment>
<dbReference type="GO" id="GO:0051082">
    <property type="term" value="F:unfolded protein binding"/>
    <property type="evidence" value="ECO:0007669"/>
    <property type="project" value="UniProtKB-UniRule"/>
</dbReference>
<dbReference type="InterPro" id="IPR000297">
    <property type="entry name" value="PPIase_PpiC"/>
</dbReference>
<evidence type="ECO:0000256" key="3">
    <source>
        <dbReference type="ARBA" id="ARBA00022764"/>
    </source>
</evidence>
<dbReference type="PANTHER" id="PTHR47637:SF1">
    <property type="entry name" value="CHAPERONE SURA"/>
    <property type="match status" value="1"/>
</dbReference>
<keyword evidence="10" id="KW-1185">Reference proteome</keyword>
<sequence>MAKSLKSFKISVLNQHFDEIKYQNETSKTHHLRVLFSAISLATLSIVGTTPLSVAHAATTSTVAAPLDHVVAVVDDSVLLASEVGRSMYDTKQQFLARKQTPPSDEVIQNDVVRQLILRKIQLGIIARSGANVDENTLNSAIASIAQQQGASSLSAFQAKLDSIKPNGYAEFRQQIQDDLNINRLQQNRVSSRIKITDQDIDNFLSSPQSVEALKTEFNFTVLQAPFSDEKNAVEVAKANATAAEALKQLQAGKSVETVVNSLQLRGGNQGWRKSDELPTPFVEALTSLKRGEFSKPFMTSDGVDFLQLNDERGAAGAIVHQYHVRHILAKTSEVVSVDEAKLKIDDIYAKLKAGASFEDMAKAYSDDPGSAQNGGDLNWVSTGEMVPAFEKVMLNTPEGQLSAPFQSNFGWHILQVEASRDQDMTQQYRREVAKKTLYDRQYPVELDNWLREIRAAAYVDIRDGSTSR</sequence>
<dbReference type="GO" id="GO:0006457">
    <property type="term" value="P:protein folding"/>
    <property type="evidence" value="ECO:0007669"/>
    <property type="project" value="UniProtKB-UniRule"/>
</dbReference>
<proteinExistence type="inferred from homology"/>
<dbReference type="Gene3D" id="1.10.4030.10">
    <property type="entry name" value="Porin chaperone SurA, peptide-binding domain"/>
    <property type="match status" value="1"/>
</dbReference>
<dbReference type="GO" id="GO:0043165">
    <property type="term" value="P:Gram-negative-bacterium-type cell outer membrane assembly"/>
    <property type="evidence" value="ECO:0007669"/>
    <property type="project" value="InterPro"/>
</dbReference>
<dbReference type="InterPro" id="IPR050280">
    <property type="entry name" value="OMP_Chaperone_SurA"/>
</dbReference>
<dbReference type="AlphaFoldDB" id="A0A345P533"/>
<dbReference type="InterPro" id="IPR027304">
    <property type="entry name" value="Trigger_fact/SurA_dom_sf"/>
</dbReference>
<gene>
    <name evidence="7" type="primary">surA</name>
    <name evidence="9" type="ORF">HYN46_05820</name>
</gene>
<evidence type="ECO:0000256" key="6">
    <source>
        <dbReference type="ARBA" id="ARBA00023235"/>
    </source>
</evidence>
<dbReference type="OrthoDB" id="14196at2"/>
<evidence type="ECO:0000313" key="9">
    <source>
        <dbReference type="EMBL" id="AXI02392.1"/>
    </source>
</evidence>
<dbReference type="PANTHER" id="PTHR47637">
    <property type="entry name" value="CHAPERONE SURA"/>
    <property type="match status" value="1"/>
</dbReference>
<dbReference type="GO" id="GO:0050821">
    <property type="term" value="P:protein stabilization"/>
    <property type="evidence" value="ECO:0007669"/>
    <property type="project" value="InterPro"/>
</dbReference>
<dbReference type="Pfam" id="PF09312">
    <property type="entry name" value="SurA_N"/>
    <property type="match status" value="1"/>
</dbReference>
<dbReference type="GO" id="GO:0030288">
    <property type="term" value="C:outer membrane-bounded periplasmic space"/>
    <property type="evidence" value="ECO:0007669"/>
    <property type="project" value="InterPro"/>
</dbReference>
<evidence type="ECO:0000256" key="2">
    <source>
        <dbReference type="ARBA" id="ARBA00022737"/>
    </source>
</evidence>
<accession>A0A345P533</accession>
<name>A0A345P533_9GAMM</name>
<keyword evidence="6 7" id="KW-0413">Isomerase</keyword>
<keyword evidence="1 7" id="KW-0732">Signal</keyword>
<evidence type="ECO:0000256" key="1">
    <source>
        <dbReference type="ARBA" id="ARBA00022729"/>
    </source>
</evidence>
<protein>
    <recommendedName>
        <fullName evidence="7">Chaperone SurA</fullName>
    </recommendedName>
    <alternativeName>
        <fullName evidence="7">Peptidyl-prolyl cis-trans isomerase SurA</fullName>
        <shortName evidence="7">PPIase SurA</shortName>
        <ecNumber evidence="7">5.2.1.8</ecNumber>
    </alternativeName>
    <alternativeName>
        <fullName evidence="7">Rotamase SurA</fullName>
    </alternativeName>
</protein>
<comment type="domain">
    <text evidence="7">The PPIase activity resides only in the second parvulin domain. The N-terminal region and the C-terminal tail are necessary and sufficient for the chaperone activity of SurA. The PPIase activity is dispensable for SurA to function as a chaperone. The N-terminal region and the C-terminal tail are also required for porin recognition.</text>
</comment>
<evidence type="ECO:0000256" key="5">
    <source>
        <dbReference type="ARBA" id="ARBA00023186"/>
    </source>
</evidence>
<dbReference type="Pfam" id="PF13616">
    <property type="entry name" value="Rotamase_3"/>
    <property type="match status" value="1"/>
</dbReference>
<dbReference type="EMBL" id="CP031222">
    <property type="protein sequence ID" value="AXI02392.1"/>
    <property type="molecule type" value="Genomic_DNA"/>
</dbReference>
<keyword evidence="4 7" id="KW-0697">Rotamase</keyword>
<keyword evidence="2 7" id="KW-0677">Repeat</keyword>
<dbReference type="InterPro" id="IPR023034">
    <property type="entry name" value="PPIase_SurA"/>
</dbReference>
<keyword evidence="3 7" id="KW-0574">Periplasm</keyword>
<comment type="function">
    <text evidence="7">Chaperone involved in the correct folding and assembly of outer membrane proteins. Recognizes specific patterns of aromatic residues and the orientation of their side chains, which are found more frequently in integral outer membrane proteins. May act in both early periplasmic and late outer membrane-associated steps of protein maturation.</text>
</comment>
<dbReference type="GO" id="GO:0042277">
    <property type="term" value="F:peptide binding"/>
    <property type="evidence" value="ECO:0007669"/>
    <property type="project" value="InterPro"/>
</dbReference>
<reference evidence="9 10" key="1">
    <citation type="submission" date="2018-07" db="EMBL/GenBank/DDBJ databases">
        <title>Genome sequencing of Moraxellaceae gen. HYN0046.</title>
        <authorList>
            <person name="Kim M."/>
            <person name="Yi H."/>
        </authorList>
    </citation>
    <scope>NUCLEOTIDE SEQUENCE [LARGE SCALE GENOMIC DNA]</scope>
    <source>
        <strain evidence="9 10">HYN0046</strain>
    </source>
</reference>
<evidence type="ECO:0000259" key="8">
    <source>
        <dbReference type="PROSITE" id="PS50198"/>
    </source>
</evidence>
<dbReference type="PROSITE" id="PS50198">
    <property type="entry name" value="PPIC_PPIASE_2"/>
    <property type="match status" value="2"/>
</dbReference>
<dbReference type="InterPro" id="IPR046357">
    <property type="entry name" value="PPIase_dom_sf"/>
</dbReference>
<feature type="domain" description="PpiC" evidence="8">
    <location>
        <begin position="320"/>
        <end position="419"/>
    </location>
</feature>
<dbReference type="Gene3D" id="3.10.50.40">
    <property type="match status" value="2"/>
</dbReference>
<dbReference type="KEGG" id="mbah:HYN46_05820"/>
<dbReference type="InterPro" id="IPR015391">
    <property type="entry name" value="SurA_N"/>
</dbReference>
<dbReference type="SUPFAM" id="SSF54534">
    <property type="entry name" value="FKBP-like"/>
    <property type="match status" value="2"/>
</dbReference>
<dbReference type="Proteomes" id="UP000253940">
    <property type="component" value="Chromosome"/>
</dbReference>
<dbReference type="GO" id="GO:0003755">
    <property type="term" value="F:peptidyl-prolyl cis-trans isomerase activity"/>
    <property type="evidence" value="ECO:0007669"/>
    <property type="project" value="UniProtKB-UniRule"/>
</dbReference>
<dbReference type="EC" id="5.2.1.8" evidence="7"/>
<dbReference type="Pfam" id="PF13145">
    <property type="entry name" value="Rotamase_2"/>
    <property type="match status" value="1"/>
</dbReference>